<dbReference type="InterPro" id="IPR000792">
    <property type="entry name" value="Tscrpt_reg_LuxR_C"/>
</dbReference>
<evidence type="ECO:0000259" key="6">
    <source>
        <dbReference type="PROSITE" id="PS50110"/>
    </source>
</evidence>
<dbReference type="Gene3D" id="1.10.10.10">
    <property type="entry name" value="Winged helix-like DNA-binding domain superfamily/Winged helix DNA-binding domain"/>
    <property type="match status" value="1"/>
</dbReference>
<dbReference type="Pfam" id="PF00072">
    <property type="entry name" value="Response_reg"/>
    <property type="match status" value="1"/>
</dbReference>
<name>A0ABR6ZSU4_9BURK</name>
<dbReference type="PROSITE" id="PS50043">
    <property type="entry name" value="HTH_LUXR_2"/>
    <property type="match status" value="1"/>
</dbReference>
<organism evidence="7 8">
    <name type="scientific">Undibacterium hunanense</name>
    <dbReference type="NCBI Taxonomy" id="2762292"/>
    <lineage>
        <taxon>Bacteria</taxon>
        <taxon>Pseudomonadati</taxon>
        <taxon>Pseudomonadota</taxon>
        <taxon>Betaproteobacteria</taxon>
        <taxon>Burkholderiales</taxon>
        <taxon>Oxalobacteraceae</taxon>
        <taxon>Undibacterium</taxon>
    </lineage>
</organism>
<keyword evidence="1" id="KW-0805">Transcription regulation</keyword>
<keyword evidence="8" id="KW-1185">Reference proteome</keyword>
<feature type="domain" description="HTH luxR-type" evidence="5">
    <location>
        <begin position="136"/>
        <end position="201"/>
    </location>
</feature>
<dbReference type="SMART" id="SM00421">
    <property type="entry name" value="HTH_LUXR"/>
    <property type="match status" value="1"/>
</dbReference>
<evidence type="ECO:0000256" key="4">
    <source>
        <dbReference type="PROSITE-ProRule" id="PRU00169"/>
    </source>
</evidence>
<proteinExistence type="predicted"/>
<feature type="domain" description="Response regulatory" evidence="6">
    <location>
        <begin position="6"/>
        <end position="120"/>
    </location>
</feature>
<evidence type="ECO:0000259" key="5">
    <source>
        <dbReference type="PROSITE" id="PS50043"/>
    </source>
</evidence>
<keyword evidence="4" id="KW-0597">Phosphoprotein</keyword>
<dbReference type="PROSITE" id="PS00622">
    <property type="entry name" value="HTH_LUXR_1"/>
    <property type="match status" value="1"/>
</dbReference>
<dbReference type="SMART" id="SM00448">
    <property type="entry name" value="REC"/>
    <property type="match status" value="1"/>
</dbReference>
<dbReference type="EMBL" id="JACOGF010000008">
    <property type="protein sequence ID" value="MBC3918951.1"/>
    <property type="molecule type" value="Genomic_DNA"/>
</dbReference>
<sequence length="206" mass="22402">MTTKPRVFLVDDQDAILKALSRLLISAELDVTSFHSAQDFLDSGNTNAPGCLVLDLAMPGMTGMNLQQQLVSMSSDLPIIFLTGNGSIDSSVQAMKMGAQDFLTKPVDSDKLLAAIQTAFASNQQARQVRAERDDVSLRIASLTPREHEVLLLISEGKLNKQVADHMGIAEKTIKVHRARVMSKMGAKSLAALIHQMEKLKKSTLS</sequence>
<dbReference type="CDD" id="cd06170">
    <property type="entry name" value="LuxR_C_like"/>
    <property type="match status" value="1"/>
</dbReference>
<comment type="caution">
    <text evidence="7">The sequence shown here is derived from an EMBL/GenBank/DDBJ whole genome shotgun (WGS) entry which is preliminary data.</text>
</comment>
<protein>
    <submittedName>
        <fullName evidence="7">Response regulator transcription factor</fullName>
    </submittedName>
</protein>
<evidence type="ECO:0000313" key="8">
    <source>
        <dbReference type="Proteomes" id="UP000650424"/>
    </source>
</evidence>
<accession>A0ABR6ZSU4</accession>
<dbReference type="InterPro" id="IPR001789">
    <property type="entry name" value="Sig_transdc_resp-reg_receiver"/>
</dbReference>
<dbReference type="Proteomes" id="UP000650424">
    <property type="component" value="Unassembled WGS sequence"/>
</dbReference>
<evidence type="ECO:0000256" key="3">
    <source>
        <dbReference type="ARBA" id="ARBA00023163"/>
    </source>
</evidence>
<dbReference type="PROSITE" id="PS50110">
    <property type="entry name" value="RESPONSE_REGULATORY"/>
    <property type="match status" value="1"/>
</dbReference>
<gene>
    <name evidence="7" type="ORF">H8L32_15780</name>
</gene>
<reference evidence="7 8" key="1">
    <citation type="submission" date="2020-08" db="EMBL/GenBank/DDBJ databases">
        <title>Novel species isolated from subtropical streams in China.</title>
        <authorList>
            <person name="Lu H."/>
        </authorList>
    </citation>
    <scope>NUCLEOTIDE SEQUENCE [LARGE SCALE GENOMIC DNA]</scope>
    <source>
        <strain evidence="7 8">CY18W</strain>
    </source>
</reference>
<evidence type="ECO:0000256" key="1">
    <source>
        <dbReference type="ARBA" id="ARBA00023015"/>
    </source>
</evidence>
<dbReference type="InterPro" id="IPR036388">
    <property type="entry name" value="WH-like_DNA-bd_sf"/>
</dbReference>
<dbReference type="Gene3D" id="3.40.50.2300">
    <property type="match status" value="1"/>
</dbReference>
<feature type="modified residue" description="4-aspartylphosphate" evidence="4">
    <location>
        <position position="55"/>
    </location>
</feature>
<dbReference type="RefSeq" id="WP_186948227.1">
    <property type="nucleotide sequence ID" value="NZ_JACOGF010000008.1"/>
</dbReference>
<dbReference type="SUPFAM" id="SSF52172">
    <property type="entry name" value="CheY-like"/>
    <property type="match status" value="1"/>
</dbReference>
<dbReference type="InterPro" id="IPR016032">
    <property type="entry name" value="Sig_transdc_resp-reg_C-effctor"/>
</dbReference>
<dbReference type="PRINTS" id="PR00038">
    <property type="entry name" value="HTHLUXR"/>
</dbReference>
<evidence type="ECO:0000313" key="7">
    <source>
        <dbReference type="EMBL" id="MBC3918951.1"/>
    </source>
</evidence>
<evidence type="ECO:0000256" key="2">
    <source>
        <dbReference type="ARBA" id="ARBA00023125"/>
    </source>
</evidence>
<keyword evidence="3" id="KW-0804">Transcription</keyword>
<dbReference type="PANTHER" id="PTHR44688:SF16">
    <property type="entry name" value="DNA-BINDING TRANSCRIPTIONAL ACTIVATOR DEVR_DOSR"/>
    <property type="match status" value="1"/>
</dbReference>
<dbReference type="InterPro" id="IPR011006">
    <property type="entry name" value="CheY-like_superfamily"/>
</dbReference>
<dbReference type="Pfam" id="PF00196">
    <property type="entry name" value="GerE"/>
    <property type="match status" value="1"/>
</dbReference>
<dbReference type="SUPFAM" id="SSF46894">
    <property type="entry name" value="C-terminal effector domain of the bipartite response regulators"/>
    <property type="match status" value="1"/>
</dbReference>
<dbReference type="PANTHER" id="PTHR44688">
    <property type="entry name" value="DNA-BINDING TRANSCRIPTIONAL ACTIVATOR DEVR_DOSR"/>
    <property type="match status" value="1"/>
</dbReference>
<keyword evidence="2" id="KW-0238">DNA-binding</keyword>